<organism evidence="1 2">
    <name type="scientific">Plantactinospora solaniradicis</name>
    <dbReference type="NCBI Taxonomy" id="1723736"/>
    <lineage>
        <taxon>Bacteria</taxon>
        <taxon>Bacillati</taxon>
        <taxon>Actinomycetota</taxon>
        <taxon>Actinomycetes</taxon>
        <taxon>Micromonosporales</taxon>
        <taxon>Micromonosporaceae</taxon>
        <taxon>Plantactinospora</taxon>
    </lineage>
</organism>
<reference evidence="2" key="1">
    <citation type="journal article" date="2019" name="Int. J. Syst. Evol. Microbiol.">
        <title>The Global Catalogue of Microorganisms (GCM) 10K type strain sequencing project: providing services to taxonomists for standard genome sequencing and annotation.</title>
        <authorList>
            <consortium name="The Broad Institute Genomics Platform"/>
            <consortium name="The Broad Institute Genome Sequencing Center for Infectious Disease"/>
            <person name="Wu L."/>
            <person name="Ma J."/>
        </authorList>
    </citation>
    <scope>NUCLEOTIDE SEQUENCE [LARGE SCALE GENOMIC DNA]</scope>
    <source>
        <strain evidence="2">ZS-35-S2</strain>
    </source>
</reference>
<evidence type="ECO:0000313" key="2">
    <source>
        <dbReference type="Proteomes" id="UP001596203"/>
    </source>
</evidence>
<sequence>MWAHEAHGFTPSLLQNADVLGETLGMDLALSAAEHPVGSFALDLIGVDKATGERVIIENPLMA</sequence>
<dbReference type="RefSeq" id="WP_377434205.1">
    <property type="nucleotide sequence ID" value="NZ_JBHSPR010000100.1"/>
</dbReference>
<keyword evidence="2" id="KW-1185">Reference proteome</keyword>
<gene>
    <name evidence="1" type="ORF">ACFP2T_46755</name>
</gene>
<proteinExistence type="predicted"/>
<evidence type="ECO:0000313" key="1">
    <source>
        <dbReference type="EMBL" id="MFC6023642.1"/>
    </source>
</evidence>
<dbReference type="Proteomes" id="UP001596203">
    <property type="component" value="Unassembled WGS sequence"/>
</dbReference>
<dbReference type="EMBL" id="JBHSPR010000100">
    <property type="protein sequence ID" value="MFC6023642.1"/>
    <property type="molecule type" value="Genomic_DNA"/>
</dbReference>
<name>A0ABW1KP93_9ACTN</name>
<comment type="caution">
    <text evidence="1">The sequence shown here is derived from an EMBL/GenBank/DDBJ whole genome shotgun (WGS) entry which is preliminary data.</text>
</comment>
<accession>A0ABW1KP93</accession>
<protein>
    <submittedName>
        <fullName evidence="1">Uncharacterized protein</fullName>
    </submittedName>
</protein>